<protein>
    <submittedName>
        <fullName evidence="1">Uncharacterized protein</fullName>
    </submittedName>
</protein>
<sequence length="73" mass="7446">MSGDSNPLIASRQDSTRWYSGVGIAEDVVGLQQSISSGSWIEGGLSVLGVGIDIAQMAIDPIGTLASYGVGFS</sequence>
<comment type="caution">
    <text evidence="1">The sequence shown here is derived from an EMBL/GenBank/DDBJ whole genome shotgun (WGS) entry which is preliminary data.</text>
</comment>
<accession>A0ABS6AUE8</accession>
<dbReference type="EMBL" id="JAHKNI010000002">
    <property type="protein sequence ID" value="MBU3061200.1"/>
    <property type="molecule type" value="Genomic_DNA"/>
</dbReference>
<organism evidence="1 2">
    <name type="scientific">Nocardia albiluteola</name>
    <dbReference type="NCBI Taxonomy" id="2842303"/>
    <lineage>
        <taxon>Bacteria</taxon>
        <taxon>Bacillati</taxon>
        <taxon>Actinomycetota</taxon>
        <taxon>Actinomycetes</taxon>
        <taxon>Mycobacteriales</taxon>
        <taxon>Nocardiaceae</taxon>
        <taxon>Nocardia</taxon>
    </lineage>
</organism>
<name>A0ABS6AUE8_9NOCA</name>
<dbReference type="Proteomes" id="UP000733379">
    <property type="component" value="Unassembled WGS sequence"/>
</dbReference>
<keyword evidence="2" id="KW-1185">Reference proteome</keyword>
<evidence type="ECO:0000313" key="2">
    <source>
        <dbReference type="Proteomes" id="UP000733379"/>
    </source>
</evidence>
<proteinExistence type="predicted"/>
<evidence type="ECO:0000313" key="1">
    <source>
        <dbReference type="EMBL" id="MBU3061200.1"/>
    </source>
</evidence>
<reference evidence="1 2" key="1">
    <citation type="submission" date="2021-06" db="EMBL/GenBank/DDBJ databases">
        <title>Actinomycetes sequencing.</title>
        <authorList>
            <person name="Shan Q."/>
        </authorList>
    </citation>
    <scope>NUCLEOTIDE SEQUENCE [LARGE SCALE GENOMIC DNA]</scope>
    <source>
        <strain evidence="1 2">NEAU-G5</strain>
    </source>
</reference>
<gene>
    <name evidence="1" type="ORF">KO481_06645</name>
</gene>
<dbReference type="RefSeq" id="WP_215916119.1">
    <property type="nucleotide sequence ID" value="NZ_JAHKNI010000002.1"/>
</dbReference>